<keyword evidence="2" id="KW-1185">Reference proteome</keyword>
<dbReference type="SUPFAM" id="SSF47413">
    <property type="entry name" value="lambda repressor-like DNA-binding domains"/>
    <property type="match status" value="1"/>
</dbReference>
<dbReference type="EMBL" id="SMKE01000157">
    <property type="protein sequence ID" value="TDB99603.1"/>
    <property type="molecule type" value="Genomic_DNA"/>
</dbReference>
<comment type="caution">
    <text evidence="1">The sequence shown here is derived from an EMBL/GenBank/DDBJ whole genome shotgun (WGS) entry which is preliminary data.</text>
</comment>
<reference evidence="1 2" key="1">
    <citation type="submission" date="2019-02" db="EMBL/GenBank/DDBJ databases">
        <title>Draft genome sequences of novel Actinobacteria.</title>
        <authorList>
            <person name="Sahin N."/>
            <person name="Ay H."/>
            <person name="Saygin H."/>
        </authorList>
    </citation>
    <scope>NUCLEOTIDE SEQUENCE [LARGE SCALE GENOMIC DNA]</scope>
    <source>
        <strain evidence="1 2">JCM 30529</strain>
    </source>
</reference>
<evidence type="ECO:0000313" key="1">
    <source>
        <dbReference type="EMBL" id="TDB99603.1"/>
    </source>
</evidence>
<evidence type="ECO:0008006" key="3">
    <source>
        <dbReference type="Google" id="ProtNLM"/>
    </source>
</evidence>
<dbReference type="InterPro" id="IPR010982">
    <property type="entry name" value="Lambda_DNA-bd_dom_sf"/>
</dbReference>
<proteinExistence type="predicted"/>
<gene>
    <name evidence="1" type="ORF">E1091_06555</name>
</gene>
<evidence type="ECO:0000313" key="2">
    <source>
        <dbReference type="Proteomes" id="UP000295626"/>
    </source>
</evidence>
<name>A0ABY2DIS2_9ACTN</name>
<organism evidence="1 2">
    <name type="scientific">Micromonospora fluostatini</name>
    <dbReference type="NCBI Taxonomy" id="1629071"/>
    <lineage>
        <taxon>Bacteria</taxon>
        <taxon>Bacillati</taxon>
        <taxon>Actinomycetota</taxon>
        <taxon>Actinomycetes</taxon>
        <taxon>Micromonosporales</taxon>
        <taxon>Micromonosporaceae</taxon>
        <taxon>Micromonospora</taxon>
    </lineage>
</organism>
<dbReference type="Proteomes" id="UP000295626">
    <property type="component" value="Unassembled WGS sequence"/>
</dbReference>
<protein>
    <recommendedName>
        <fullName evidence="3">XRE family transcriptional regulator</fullName>
    </recommendedName>
</protein>
<accession>A0ABY2DIS2</accession>
<sequence length="78" mass="8772">MSDPAVAVAALVARRQDLRREDPERGSRPAVTARLGWPWQRLTDYEEGRVTPGVLSLQRWAEELGCDVTLSLSPKDLR</sequence>